<feature type="compositionally biased region" description="Polar residues" evidence="2">
    <location>
        <begin position="305"/>
        <end position="319"/>
    </location>
</feature>
<evidence type="ECO:0000313" key="3">
    <source>
        <dbReference type="EMBL" id="AYO42529.1"/>
    </source>
</evidence>
<feature type="region of interest" description="Disordered" evidence="2">
    <location>
        <begin position="164"/>
        <end position="194"/>
    </location>
</feature>
<dbReference type="VEuPathDB" id="FungiDB:DNF11_1579"/>
<feature type="compositionally biased region" description="Basic and acidic residues" evidence="2">
    <location>
        <begin position="165"/>
        <end position="194"/>
    </location>
</feature>
<organism evidence="3 4">
    <name type="scientific">Malassezia restricta (strain ATCC 96810 / NBRC 103918 / CBS 7877)</name>
    <name type="common">Seborrheic dermatitis infection agent</name>
    <dbReference type="NCBI Taxonomy" id="425264"/>
    <lineage>
        <taxon>Eukaryota</taxon>
        <taxon>Fungi</taxon>
        <taxon>Dikarya</taxon>
        <taxon>Basidiomycota</taxon>
        <taxon>Ustilaginomycotina</taxon>
        <taxon>Malasseziomycetes</taxon>
        <taxon>Malasseziales</taxon>
        <taxon>Malasseziaceae</taxon>
        <taxon>Malassezia</taxon>
    </lineage>
</organism>
<feature type="compositionally biased region" description="Pro residues" evidence="2">
    <location>
        <begin position="1"/>
        <end position="12"/>
    </location>
</feature>
<dbReference type="AlphaFoldDB" id="A0A3G2S5A6"/>
<feature type="compositionally biased region" description="Basic and acidic residues" evidence="2">
    <location>
        <begin position="243"/>
        <end position="252"/>
    </location>
</feature>
<feature type="compositionally biased region" description="Basic residues" evidence="2">
    <location>
        <begin position="17"/>
        <end position="26"/>
    </location>
</feature>
<keyword evidence="4" id="KW-1185">Reference proteome</keyword>
<proteinExistence type="predicted"/>
<dbReference type="OrthoDB" id="2505754at2759"/>
<evidence type="ECO:0000313" key="4">
    <source>
        <dbReference type="Proteomes" id="UP000269793"/>
    </source>
</evidence>
<feature type="coiled-coil region" evidence="1">
    <location>
        <begin position="353"/>
        <end position="380"/>
    </location>
</feature>
<protein>
    <submittedName>
        <fullName evidence="3">Uncharacterized protein</fullName>
    </submittedName>
</protein>
<feature type="compositionally biased region" description="Basic and acidic residues" evidence="2">
    <location>
        <begin position="265"/>
        <end position="280"/>
    </location>
</feature>
<accession>A0A3G2S5A6</accession>
<feature type="compositionally biased region" description="Low complexity" evidence="2">
    <location>
        <begin position="283"/>
        <end position="294"/>
    </location>
</feature>
<name>A0A3G2S5A6_MALR7</name>
<dbReference type="EMBL" id="CP033150">
    <property type="protein sequence ID" value="AYO42529.1"/>
    <property type="molecule type" value="Genomic_DNA"/>
</dbReference>
<gene>
    <name evidence="3" type="ORF">DNF11_1579</name>
</gene>
<feature type="compositionally biased region" description="Low complexity" evidence="2">
    <location>
        <begin position="233"/>
        <end position="242"/>
    </location>
</feature>
<evidence type="ECO:0000256" key="2">
    <source>
        <dbReference type="SAM" id="MobiDB-lite"/>
    </source>
</evidence>
<reference evidence="3 4" key="1">
    <citation type="submission" date="2018-10" db="EMBL/GenBank/DDBJ databases">
        <title>Complete genome sequence of Malassezia restricta CBS 7877.</title>
        <authorList>
            <person name="Morand S.C."/>
            <person name="Bertignac M."/>
            <person name="Iltis A."/>
            <person name="Kolder I."/>
            <person name="Pirovano W."/>
            <person name="Jourdain R."/>
            <person name="Clavaud C."/>
        </authorList>
    </citation>
    <scope>NUCLEOTIDE SEQUENCE [LARGE SCALE GENOMIC DNA]</scope>
    <source>
        <strain evidence="3 4">CBS 7877</strain>
    </source>
</reference>
<sequence length="409" mass="45698">MAASSRPPPPPINGARPSRRNQKRGKNNKEQEKNLEPPSSLETEVHSTAALSDERVTDDTNRDEDELPLQHVAASTTEEDVSNLTTRLSECEEAVTRLKTELQERDDTIEQLKRQSSAEKEELQLVIAQRDEQLAELEAQVKASDAANVELASVQQDLAQLRTQVSERDEQVDKLSRQLDASVRQDADDKHWEQEREQLEARLEEEKNRADSAEDCVRNLRYTNEESRRAIMRLQSMRSSSQRSDDDGADRRRSGHILSSLSGRSDADSETDRSGLRDLRLVSPSQPSQEQFSPPMRPDEPATDDVSSQHGDDTVSTTAPAIAGFFPSSLLRSSLGFSRKGPGDEASGADLSMEEMRVEHEKAQKELRAVQQELAQVHAQLFESREAEQASQTMISSLRAYIAEGQATP</sequence>
<dbReference type="Proteomes" id="UP000269793">
    <property type="component" value="Chromosome III"/>
</dbReference>
<feature type="region of interest" description="Disordered" evidence="2">
    <location>
        <begin position="233"/>
        <end position="320"/>
    </location>
</feature>
<feature type="region of interest" description="Disordered" evidence="2">
    <location>
        <begin position="1"/>
        <end position="89"/>
    </location>
</feature>
<evidence type="ECO:0000256" key="1">
    <source>
        <dbReference type="SAM" id="Coils"/>
    </source>
</evidence>
<keyword evidence="1" id="KW-0175">Coiled coil</keyword>